<reference evidence="2" key="1">
    <citation type="submission" date="2022-04" db="EMBL/GenBank/DDBJ databases">
        <title>Roseomonas acroporae sp. nov., isolated from coral Acropora digitifera.</title>
        <authorList>
            <person name="Sun H."/>
        </authorList>
    </citation>
    <scope>NUCLEOTIDE SEQUENCE</scope>
    <source>
        <strain evidence="2">NAR14</strain>
    </source>
</reference>
<proteinExistence type="predicted"/>
<evidence type="ECO:0000313" key="3">
    <source>
        <dbReference type="Proteomes" id="UP001139516"/>
    </source>
</evidence>
<name>A0A9X1YD40_9PROT</name>
<evidence type="ECO:0000259" key="1">
    <source>
        <dbReference type="Pfam" id="PF19419"/>
    </source>
</evidence>
<dbReference type="EMBL" id="JALPRX010000158">
    <property type="protein sequence ID" value="MCK8787941.1"/>
    <property type="molecule type" value="Genomic_DNA"/>
</dbReference>
<gene>
    <name evidence="2" type="ORF">M0638_26655</name>
</gene>
<dbReference type="AlphaFoldDB" id="A0A9X1YD40"/>
<accession>A0A9X1YD40</accession>
<feature type="domain" description="DUF5983" evidence="1">
    <location>
        <begin position="7"/>
        <end position="91"/>
    </location>
</feature>
<comment type="caution">
    <text evidence="2">The sequence shown here is derived from an EMBL/GenBank/DDBJ whole genome shotgun (WGS) entry which is preliminary data.</text>
</comment>
<protein>
    <recommendedName>
        <fullName evidence="1">DUF5983 domain-containing protein</fullName>
    </recommendedName>
</protein>
<keyword evidence="3" id="KW-1185">Reference proteome</keyword>
<dbReference type="RefSeq" id="WP_248669986.1">
    <property type="nucleotide sequence ID" value="NZ_JALPRX010000158.1"/>
</dbReference>
<evidence type="ECO:0000313" key="2">
    <source>
        <dbReference type="EMBL" id="MCK8787941.1"/>
    </source>
</evidence>
<organism evidence="2 3">
    <name type="scientific">Roseomonas acroporae</name>
    <dbReference type="NCBI Taxonomy" id="2937791"/>
    <lineage>
        <taxon>Bacteria</taxon>
        <taxon>Pseudomonadati</taxon>
        <taxon>Pseudomonadota</taxon>
        <taxon>Alphaproteobacteria</taxon>
        <taxon>Acetobacterales</taxon>
        <taxon>Roseomonadaceae</taxon>
        <taxon>Roseomonas</taxon>
    </lineage>
</organism>
<dbReference type="Proteomes" id="UP001139516">
    <property type="component" value="Unassembled WGS sequence"/>
</dbReference>
<sequence>MNPVRHFLDVSTAHLTPADRLCLDTSALAGIRGELCCGAMPHGWFVHADEERPAISGTLWALMVEARGRGCDYLLFDADGPVLPGFPCFDWEAPMPSSPANPAVLGSAT</sequence>
<dbReference type="InterPro" id="IPR046025">
    <property type="entry name" value="DUF5983"/>
</dbReference>
<dbReference type="Pfam" id="PF19419">
    <property type="entry name" value="DUF5983"/>
    <property type="match status" value="1"/>
</dbReference>